<accession>A0A9E7KEZ9</accession>
<evidence type="ECO:0000313" key="1">
    <source>
        <dbReference type="EMBL" id="URE15622.1"/>
    </source>
</evidence>
<proteinExistence type="predicted"/>
<name>A0A9E7KEZ9_9LILI</name>
<gene>
    <name evidence="1" type="ORF">MUK42_11830</name>
</gene>
<dbReference type="AlphaFoldDB" id="A0A9E7KEZ9"/>
<sequence>MTTRVVWVLNRRQSAACEGETAALGAGCGVRSQAKQLTAISCMRTLPREEAADLFDVISTITWTVEEFSGINSSPSTWLTGVCSLSPNRAGDGVVLTPSKRRKKDVVISIRCEEELTDSTVRIA</sequence>
<protein>
    <submittedName>
        <fullName evidence="1">Uncharacterized protein</fullName>
    </submittedName>
</protein>
<dbReference type="Proteomes" id="UP001055439">
    <property type="component" value="Chromosome 7"/>
</dbReference>
<dbReference type="EMBL" id="CP097509">
    <property type="protein sequence ID" value="URE15622.1"/>
    <property type="molecule type" value="Genomic_DNA"/>
</dbReference>
<evidence type="ECO:0000313" key="2">
    <source>
        <dbReference type="Proteomes" id="UP001055439"/>
    </source>
</evidence>
<keyword evidence="2" id="KW-1185">Reference proteome</keyword>
<dbReference type="OrthoDB" id="1912729at2759"/>
<organism evidence="1 2">
    <name type="scientific">Musa troglodytarum</name>
    <name type="common">fe'i banana</name>
    <dbReference type="NCBI Taxonomy" id="320322"/>
    <lineage>
        <taxon>Eukaryota</taxon>
        <taxon>Viridiplantae</taxon>
        <taxon>Streptophyta</taxon>
        <taxon>Embryophyta</taxon>
        <taxon>Tracheophyta</taxon>
        <taxon>Spermatophyta</taxon>
        <taxon>Magnoliopsida</taxon>
        <taxon>Liliopsida</taxon>
        <taxon>Zingiberales</taxon>
        <taxon>Musaceae</taxon>
        <taxon>Musa</taxon>
    </lineage>
</organism>
<reference evidence="1" key="1">
    <citation type="submission" date="2022-05" db="EMBL/GenBank/DDBJ databases">
        <title>The Musa troglodytarum L. genome provides insights into the mechanism of non-climacteric behaviour and enrichment of carotenoids.</title>
        <authorList>
            <person name="Wang J."/>
        </authorList>
    </citation>
    <scope>NUCLEOTIDE SEQUENCE</scope>
    <source>
        <tissue evidence="1">Leaf</tissue>
    </source>
</reference>